<dbReference type="OMA" id="MQYKKPL"/>
<evidence type="ECO:0000256" key="6">
    <source>
        <dbReference type="ARBA" id="ARBA00038219"/>
    </source>
</evidence>
<dbReference type="PANTHER" id="PTHR47254:SF1">
    <property type="entry name" value="CELL WALL MANNOPROTEIN CIS3-RELATED"/>
    <property type="match status" value="1"/>
</dbReference>
<dbReference type="GO" id="GO:0009277">
    <property type="term" value="C:fungal-type cell wall"/>
    <property type="evidence" value="ECO:0007669"/>
    <property type="project" value="TreeGrafter"/>
</dbReference>
<evidence type="ECO:0000256" key="4">
    <source>
        <dbReference type="ARBA" id="ARBA00022729"/>
    </source>
</evidence>
<dbReference type="GO" id="GO:0005199">
    <property type="term" value="F:structural constituent of cell wall"/>
    <property type="evidence" value="ECO:0007669"/>
    <property type="project" value="InterPro"/>
</dbReference>
<accession>A0A1Y2FSV6</accession>
<keyword evidence="10" id="KW-1185">Reference proteome</keyword>
<dbReference type="OrthoDB" id="5415592at2759"/>
<keyword evidence="4 7" id="KW-0732">Signal</keyword>
<dbReference type="AlphaFoldDB" id="A0A1Y2FSV6"/>
<evidence type="ECO:0000313" key="10">
    <source>
        <dbReference type="Proteomes" id="UP000193685"/>
    </source>
</evidence>
<dbReference type="STRING" id="56484.A0A1Y2FSV6"/>
<dbReference type="RefSeq" id="XP_040727875.1">
    <property type="nucleotide sequence ID" value="XM_040870904.1"/>
</dbReference>
<evidence type="ECO:0000259" key="8">
    <source>
        <dbReference type="Pfam" id="PF22799"/>
    </source>
</evidence>
<keyword evidence="2" id="KW-0134">Cell wall</keyword>
<comment type="caution">
    <text evidence="9">The sequence shown here is derived from an EMBL/GenBank/DDBJ whole genome shotgun (WGS) entry which is preliminary data.</text>
</comment>
<dbReference type="InterPro" id="IPR054508">
    <property type="entry name" value="PIR1-like_C"/>
</dbReference>
<evidence type="ECO:0000256" key="5">
    <source>
        <dbReference type="ARBA" id="ARBA00022737"/>
    </source>
</evidence>
<feature type="signal peptide" evidence="7">
    <location>
        <begin position="1"/>
        <end position="18"/>
    </location>
</feature>
<organism evidence="9 10">
    <name type="scientific">Protomyces lactucae-debilis</name>
    <dbReference type="NCBI Taxonomy" id="2754530"/>
    <lineage>
        <taxon>Eukaryota</taxon>
        <taxon>Fungi</taxon>
        <taxon>Dikarya</taxon>
        <taxon>Ascomycota</taxon>
        <taxon>Taphrinomycotina</taxon>
        <taxon>Taphrinomycetes</taxon>
        <taxon>Taphrinales</taxon>
        <taxon>Protomycetaceae</taxon>
        <taxon>Protomyces</taxon>
    </lineage>
</organism>
<dbReference type="Pfam" id="PF22799">
    <property type="entry name" value="PIR1-like_C"/>
    <property type="match status" value="1"/>
</dbReference>
<comment type="similarity">
    <text evidence="6">Belongs to the PIR protein family.</text>
</comment>
<dbReference type="PANTHER" id="PTHR47254">
    <property type="entry name" value="CELL WALL MANNOPROTEIN CIS3-RELATED"/>
    <property type="match status" value="1"/>
</dbReference>
<reference evidence="9 10" key="1">
    <citation type="submission" date="2016-07" db="EMBL/GenBank/DDBJ databases">
        <title>Pervasive Adenine N6-methylation of Active Genes in Fungi.</title>
        <authorList>
            <consortium name="DOE Joint Genome Institute"/>
            <person name="Mondo S.J."/>
            <person name="Dannebaum R.O."/>
            <person name="Kuo R.C."/>
            <person name="Labutti K."/>
            <person name="Haridas S."/>
            <person name="Kuo A."/>
            <person name="Salamov A."/>
            <person name="Ahrendt S.R."/>
            <person name="Lipzen A."/>
            <person name="Sullivan W."/>
            <person name="Andreopoulos W.B."/>
            <person name="Clum A."/>
            <person name="Lindquist E."/>
            <person name="Daum C."/>
            <person name="Ramamoorthy G.K."/>
            <person name="Gryganskyi A."/>
            <person name="Culley D."/>
            <person name="Magnuson J.K."/>
            <person name="James T.Y."/>
            <person name="O'Malley M.A."/>
            <person name="Stajich J.E."/>
            <person name="Spatafora J.W."/>
            <person name="Visel A."/>
            <person name="Grigoriev I.V."/>
        </authorList>
    </citation>
    <scope>NUCLEOTIDE SEQUENCE [LARGE SCALE GENOMIC DNA]</scope>
    <source>
        <strain evidence="9 10">12-1054</strain>
    </source>
</reference>
<dbReference type="EMBL" id="MCFI01000002">
    <property type="protein sequence ID" value="ORY87019.1"/>
    <property type="molecule type" value="Genomic_DNA"/>
</dbReference>
<dbReference type="PROSITE" id="PS50256">
    <property type="entry name" value="PIR_REPEAT_2"/>
    <property type="match status" value="5"/>
</dbReference>
<sequence>MKTFTVASIAASLAAVSAQGVTAIISAPGSAPSACTVSKAGVFGIQVIAPSGTTMAKRQVTQIADGQVQAGRGPAIARPVTQIGDGQIQAPQGAASAPAARPVTQIGDGQIQAPKGAAPAPAAQPVTQIGDGQIQAPTGNAPRVVTVTVTRDNCVASPITQIADGQIQAPMARPITQIGDGQIQAPTGRAPAGNPVTQIGDGQIQAPTGRPVTQIGDGQIQAPTGRPVTQIGDGQIQAPKSGMVTAVRPPAAAATNGKYAVLSGAAQACGSSDPLQITLVNGVLRDNQNRIGYIAANSQFQFDGPPQTGAIYTAGWSVCANNTLALGGSTEFYRCLSGSFYNLYYRNVLNAAQCERIAIEAVQLNNC</sequence>
<name>A0A1Y2FSV6_PROLT</name>
<evidence type="ECO:0000313" key="9">
    <source>
        <dbReference type="EMBL" id="ORY87019.1"/>
    </source>
</evidence>
<dbReference type="Pfam" id="PF00399">
    <property type="entry name" value="PIR"/>
    <property type="match status" value="8"/>
</dbReference>
<dbReference type="GeneID" id="63787503"/>
<gene>
    <name evidence="9" type="ORF">BCR37DRAFT_390737</name>
</gene>
<dbReference type="InterPro" id="IPR000420">
    <property type="entry name" value="Yeast_PIR_rpt"/>
</dbReference>
<proteinExistence type="inferred from homology"/>
<keyword evidence="5" id="KW-0677">Repeat</keyword>
<evidence type="ECO:0000256" key="2">
    <source>
        <dbReference type="ARBA" id="ARBA00022512"/>
    </source>
</evidence>
<protein>
    <recommendedName>
        <fullName evidence="8">Cell wall mannoprotein PIR1-like C-terminal domain-containing protein</fullName>
    </recommendedName>
</protein>
<evidence type="ECO:0000256" key="3">
    <source>
        <dbReference type="ARBA" id="ARBA00022525"/>
    </source>
</evidence>
<feature type="chain" id="PRO_5012621251" description="Cell wall mannoprotein PIR1-like C-terminal domain-containing protein" evidence="7">
    <location>
        <begin position="19"/>
        <end position="367"/>
    </location>
</feature>
<keyword evidence="3" id="KW-0964">Secreted</keyword>
<dbReference type="InterPro" id="IPR051153">
    <property type="entry name" value="Yeast_CWMannoprotein_PIR"/>
</dbReference>
<dbReference type="Proteomes" id="UP000193685">
    <property type="component" value="Unassembled WGS sequence"/>
</dbReference>
<evidence type="ECO:0000256" key="1">
    <source>
        <dbReference type="ARBA" id="ARBA00004191"/>
    </source>
</evidence>
<evidence type="ECO:0000256" key="7">
    <source>
        <dbReference type="SAM" id="SignalP"/>
    </source>
</evidence>
<dbReference type="GO" id="GO:0031505">
    <property type="term" value="P:fungal-type cell wall organization"/>
    <property type="evidence" value="ECO:0007669"/>
    <property type="project" value="UniProtKB-ARBA"/>
</dbReference>
<feature type="domain" description="Cell wall mannoprotein PIR1-like C-terminal" evidence="8">
    <location>
        <begin position="282"/>
        <end position="357"/>
    </location>
</feature>
<comment type="subcellular location">
    <subcellularLocation>
        <location evidence="1">Secreted</location>
        <location evidence="1">Cell wall</location>
    </subcellularLocation>
</comment>